<dbReference type="GO" id="GO:0015020">
    <property type="term" value="F:glucuronosyltransferase activity"/>
    <property type="evidence" value="ECO:0007669"/>
    <property type="project" value="UniProtKB-EC"/>
</dbReference>
<accession>A0A2G5U8J5</accession>
<dbReference type="CDD" id="cd03784">
    <property type="entry name" value="GT1_Gtf-like"/>
    <property type="match status" value="1"/>
</dbReference>
<sequence>MSTYLYLLLLLLVIPSLMLVDANGGTTKPKKVLVFLPISGHSHLKFMGTISNILQDEGYNVTVLLPILDEGLRDTTPLVRKIKHRILVEQNDELIEANVQFKAGGGRENTWVMNSGIVGFLKLGTKAANICKASCRNIFGNETLINYLRDQHFDVAVSEPLYSCGFALFDHLGIDTTISADSHLGLEVSKIAHGASITTSYLPAVFSSGSERMGLVGRVKNFVESYFNYHFNSKIYDYELSGIEGLYKNGKGWRELLRKNAYMFVNSNPQMDIPSPRTSKFVDIGGISSGAFKQEKLSAEYDRILSLRKNNVLISFGTNAKSMYMSDDMKLSLIKTFESMPDTTFIWKYENTTIDIVKQYNKRINNVMLTDWMPQTALLSDPRLTLFVTHGGLGSTNEVAFSGKPSVMVPVFGDQTRNARMLERHGVALLLTKYDLTDTKKVRGTIRKMLRDKSYSMKAEKLAQMLRNQPESPKEIFIKYFNFVARFGKPHGLDSYAAEMSFVEFYYLDFFFILIVMSVAMYVATSRILKATHNITNLISIKFKFD</sequence>
<evidence type="ECO:0000256" key="9">
    <source>
        <dbReference type="ARBA" id="ARBA00023136"/>
    </source>
</evidence>
<keyword evidence="14" id="KW-1185">Reference proteome</keyword>
<feature type="transmembrane region" description="Helical" evidence="11">
    <location>
        <begin position="505"/>
        <end position="524"/>
    </location>
</feature>
<protein>
    <recommendedName>
        <fullName evidence="3">glucuronosyltransferase</fullName>
        <ecNumber evidence="3">2.4.1.17</ecNumber>
    </recommendedName>
</protein>
<dbReference type="OrthoDB" id="5835829at2759"/>
<dbReference type="FunFam" id="3.40.50.2000:FF:000038">
    <property type="entry name" value="UDP-GlucuronosylTransferase"/>
    <property type="match status" value="1"/>
</dbReference>
<gene>
    <name evidence="13" type="primary">Cnig_chr_IV.g15071</name>
    <name evidence="13" type="ORF">B9Z55_015071</name>
</gene>
<keyword evidence="5" id="KW-0808">Transferase</keyword>
<evidence type="ECO:0000256" key="12">
    <source>
        <dbReference type="SAM" id="SignalP"/>
    </source>
</evidence>
<dbReference type="SUPFAM" id="SSF53756">
    <property type="entry name" value="UDP-Glycosyltransferase/glycogen phosphorylase"/>
    <property type="match status" value="1"/>
</dbReference>
<evidence type="ECO:0000256" key="10">
    <source>
        <dbReference type="ARBA" id="ARBA00047475"/>
    </source>
</evidence>
<keyword evidence="7 12" id="KW-0732">Signal</keyword>
<name>A0A2G5U8J5_9PELO</name>
<evidence type="ECO:0000313" key="14">
    <source>
        <dbReference type="Proteomes" id="UP000230233"/>
    </source>
</evidence>
<comment type="similarity">
    <text evidence="2">Belongs to the UDP-glycosyltransferase family.</text>
</comment>
<keyword evidence="6 11" id="KW-0812">Transmembrane</keyword>
<dbReference type="Proteomes" id="UP000230233">
    <property type="component" value="Chromosome IV"/>
</dbReference>
<comment type="subcellular location">
    <subcellularLocation>
        <location evidence="1">Membrane</location>
        <topology evidence="1">Single-pass membrane protein</topology>
    </subcellularLocation>
</comment>
<proteinExistence type="inferred from homology"/>
<evidence type="ECO:0000256" key="11">
    <source>
        <dbReference type="SAM" id="Phobius"/>
    </source>
</evidence>
<dbReference type="InterPro" id="IPR050271">
    <property type="entry name" value="UDP-glycosyltransferase"/>
</dbReference>
<evidence type="ECO:0000256" key="5">
    <source>
        <dbReference type="ARBA" id="ARBA00022679"/>
    </source>
</evidence>
<keyword evidence="4" id="KW-0328">Glycosyltransferase</keyword>
<dbReference type="EMBL" id="PDUG01000004">
    <property type="protein sequence ID" value="PIC35852.1"/>
    <property type="molecule type" value="Genomic_DNA"/>
</dbReference>
<evidence type="ECO:0000256" key="1">
    <source>
        <dbReference type="ARBA" id="ARBA00004167"/>
    </source>
</evidence>
<keyword evidence="9 11" id="KW-0472">Membrane</keyword>
<evidence type="ECO:0000256" key="8">
    <source>
        <dbReference type="ARBA" id="ARBA00022989"/>
    </source>
</evidence>
<keyword evidence="8 11" id="KW-1133">Transmembrane helix</keyword>
<feature type="chain" id="PRO_5013552587" description="glucuronosyltransferase" evidence="12">
    <location>
        <begin position="23"/>
        <end position="546"/>
    </location>
</feature>
<evidence type="ECO:0000256" key="4">
    <source>
        <dbReference type="ARBA" id="ARBA00022676"/>
    </source>
</evidence>
<dbReference type="EC" id="2.4.1.17" evidence="3"/>
<feature type="signal peptide" evidence="12">
    <location>
        <begin position="1"/>
        <end position="22"/>
    </location>
</feature>
<dbReference type="STRING" id="1611254.A0A2G5U8J5"/>
<evidence type="ECO:0000313" key="13">
    <source>
        <dbReference type="EMBL" id="PIC35852.1"/>
    </source>
</evidence>
<dbReference type="Gene3D" id="3.40.50.2000">
    <property type="entry name" value="Glycogen Phosphorylase B"/>
    <property type="match status" value="1"/>
</dbReference>
<dbReference type="GO" id="GO:0016020">
    <property type="term" value="C:membrane"/>
    <property type="evidence" value="ECO:0007669"/>
    <property type="project" value="UniProtKB-SubCell"/>
</dbReference>
<organism evidence="13 14">
    <name type="scientific">Caenorhabditis nigoni</name>
    <dbReference type="NCBI Taxonomy" id="1611254"/>
    <lineage>
        <taxon>Eukaryota</taxon>
        <taxon>Metazoa</taxon>
        <taxon>Ecdysozoa</taxon>
        <taxon>Nematoda</taxon>
        <taxon>Chromadorea</taxon>
        <taxon>Rhabditida</taxon>
        <taxon>Rhabditina</taxon>
        <taxon>Rhabditomorpha</taxon>
        <taxon>Rhabditoidea</taxon>
        <taxon>Rhabditidae</taxon>
        <taxon>Peloderinae</taxon>
        <taxon>Caenorhabditis</taxon>
    </lineage>
</organism>
<reference evidence="14" key="1">
    <citation type="submission" date="2017-10" db="EMBL/GenBank/DDBJ databases">
        <title>Rapid genome shrinkage in a self-fertile nematode reveals novel sperm competition proteins.</title>
        <authorList>
            <person name="Yin D."/>
            <person name="Schwarz E.M."/>
            <person name="Thomas C.G."/>
            <person name="Felde R.L."/>
            <person name="Korf I.F."/>
            <person name="Cutter A.D."/>
            <person name="Schartner C.M."/>
            <person name="Ralston E.J."/>
            <person name="Meyer B.J."/>
            <person name="Haag E.S."/>
        </authorList>
    </citation>
    <scope>NUCLEOTIDE SEQUENCE [LARGE SCALE GENOMIC DNA]</scope>
    <source>
        <strain evidence="14">JU1422</strain>
    </source>
</reference>
<dbReference type="PANTHER" id="PTHR48043">
    <property type="entry name" value="EG:EG0003.4 PROTEIN-RELATED"/>
    <property type="match status" value="1"/>
</dbReference>
<evidence type="ECO:0000256" key="2">
    <source>
        <dbReference type="ARBA" id="ARBA00009995"/>
    </source>
</evidence>
<dbReference type="InterPro" id="IPR002213">
    <property type="entry name" value="UDP_glucos_trans"/>
</dbReference>
<evidence type="ECO:0000256" key="7">
    <source>
        <dbReference type="ARBA" id="ARBA00022729"/>
    </source>
</evidence>
<dbReference type="Pfam" id="PF00201">
    <property type="entry name" value="UDPGT"/>
    <property type="match status" value="1"/>
</dbReference>
<dbReference type="PANTHER" id="PTHR48043:SF33">
    <property type="entry name" value="GLUCURONOSYLTRANSFERASE"/>
    <property type="match status" value="1"/>
</dbReference>
<comment type="caution">
    <text evidence="13">The sequence shown here is derived from an EMBL/GenBank/DDBJ whole genome shotgun (WGS) entry which is preliminary data.</text>
</comment>
<dbReference type="AlphaFoldDB" id="A0A2G5U8J5"/>
<comment type="catalytic activity">
    <reaction evidence="10">
        <text>glucuronate acceptor + UDP-alpha-D-glucuronate = acceptor beta-D-glucuronoside + UDP + H(+)</text>
        <dbReference type="Rhea" id="RHEA:21032"/>
        <dbReference type="ChEBI" id="CHEBI:15378"/>
        <dbReference type="ChEBI" id="CHEBI:58052"/>
        <dbReference type="ChEBI" id="CHEBI:58223"/>
        <dbReference type="ChEBI" id="CHEBI:132367"/>
        <dbReference type="ChEBI" id="CHEBI:132368"/>
        <dbReference type="EC" id="2.4.1.17"/>
    </reaction>
</comment>
<evidence type="ECO:0000256" key="3">
    <source>
        <dbReference type="ARBA" id="ARBA00012544"/>
    </source>
</evidence>
<evidence type="ECO:0000256" key="6">
    <source>
        <dbReference type="ARBA" id="ARBA00022692"/>
    </source>
</evidence>